<organism evidence="1 2">
    <name type="scientific">Ancylomarina longa</name>
    <dbReference type="NCBI Taxonomy" id="2487017"/>
    <lineage>
        <taxon>Bacteria</taxon>
        <taxon>Pseudomonadati</taxon>
        <taxon>Bacteroidota</taxon>
        <taxon>Bacteroidia</taxon>
        <taxon>Marinilabiliales</taxon>
        <taxon>Marinifilaceae</taxon>
        <taxon>Ancylomarina</taxon>
    </lineage>
</organism>
<accession>A0A434AZA3</accession>
<dbReference type="RefSeq" id="WP_127342005.1">
    <property type="nucleotide sequence ID" value="NZ_RJJX01000001.1"/>
</dbReference>
<protein>
    <recommendedName>
        <fullName evidence="3">DUF5063 domain-containing protein</fullName>
    </recommendedName>
</protein>
<dbReference type="AlphaFoldDB" id="A0A434AZA3"/>
<name>A0A434AZA3_9BACT</name>
<dbReference type="EMBL" id="RJJX01000001">
    <property type="protein sequence ID" value="RUT79866.1"/>
    <property type="molecule type" value="Genomic_DNA"/>
</dbReference>
<evidence type="ECO:0008006" key="3">
    <source>
        <dbReference type="Google" id="ProtNLM"/>
    </source>
</evidence>
<gene>
    <name evidence="1" type="ORF">DLK05_00480</name>
</gene>
<comment type="caution">
    <text evidence="1">The sequence shown here is derived from an EMBL/GenBank/DDBJ whole genome shotgun (WGS) entry which is preliminary data.</text>
</comment>
<keyword evidence="2" id="KW-1185">Reference proteome</keyword>
<reference evidence="1 2" key="1">
    <citation type="submission" date="2018-11" db="EMBL/GenBank/DDBJ databases">
        <title>Parancylomarina longa gen. nov., sp. nov., isolated from sediments of southern Okinawa.</title>
        <authorList>
            <person name="Fu T."/>
        </authorList>
    </citation>
    <scope>NUCLEOTIDE SEQUENCE [LARGE SCALE GENOMIC DNA]</scope>
    <source>
        <strain evidence="1 2">T3-2 S1-C</strain>
    </source>
</reference>
<evidence type="ECO:0000313" key="1">
    <source>
        <dbReference type="EMBL" id="RUT79866.1"/>
    </source>
</evidence>
<proteinExistence type="predicted"/>
<evidence type="ECO:0000313" key="2">
    <source>
        <dbReference type="Proteomes" id="UP000282985"/>
    </source>
</evidence>
<dbReference type="Proteomes" id="UP000282985">
    <property type="component" value="Unassembled WGS sequence"/>
</dbReference>
<sequence>MSGLIEDRAGINQNIIEFYKIQPGVKELQLEKIEEYLILMSSFYQDTIGELDDLKDDQSTDNLNVIIDILNSYINLVGVEIEKIFPDFPIRLEPIENKDFNLNEIQIIEILQGLNKGDRDIWQIKGNLEELAELVFEDSFQSQFWLTISQLISNINAELTVWVDNLL</sequence>
<dbReference type="OrthoDB" id="1120832at2"/>